<comment type="caution">
    <text evidence="1">The sequence shown here is derived from an EMBL/GenBank/DDBJ whole genome shotgun (WGS) entry which is preliminary data.</text>
</comment>
<organism evidence="1 2">
    <name type="scientific">Chitinophaga agrisoli</name>
    <dbReference type="NCBI Taxonomy" id="2607653"/>
    <lineage>
        <taxon>Bacteria</taxon>
        <taxon>Pseudomonadati</taxon>
        <taxon>Bacteroidota</taxon>
        <taxon>Chitinophagia</taxon>
        <taxon>Chitinophagales</taxon>
        <taxon>Chitinophagaceae</taxon>
        <taxon>Chitinophaga</taxon>
    </lineage>
</organism>
<reference evidence="1 2" key="2">
    <citation type="submission" date="2019-09" db="EMBL/GenBank/DDBJ databases">
        <authorList>
            <person name="Jin C."/>
        </authorList>
    </citation>
    <scope>NUCLEOTIDE SEQUENCE [LARGE SCALE GENOMIC DNA]</scope>
    <source>
        <strain evidence="1 2">BN140078</strain>
    </source>
</reference>
<reference evidence="1 2" key="1">
    <citation type="submission" date="2019-09" db="EMBL/GenBank/DDBJ databases">
        <title>Chitinophaga ginsengihumi sp. nov., isolated from soil of ginseng rhizosphere.</title>
        <authorList>
            <person name="Lee J."/>
        </authorList>
    </citation>
    <scope>NUCLEOTIDE SEQUENCE [LARGE SCALE GENOMIC DNA]</scope>
    <source>
        <strain evidence="1 2">BN140078</strain>
    </source>
</reference>
<dbReference type="AlphaFoldDB" id="A0A5B2VKK2"/>
<dbReference type="SUPFAM" id="SSF52540">
    <property type="entry name" value="P-loop containing nucleoside triphosphate hydrolases"/>
    <property type="match status" value="1"/>
</dbReference>
<dbReference type="Proteomes" id="UP000324611">
    <property type="component" value="Unassembled WGS sequence"/>
</dbReference>
<proteinExistence type="predicted"/>
<dbReference type="Gene3D" id="3.40.50.300">
    <property type="entry name" value="P-loop containing nucleotide triphosphate hydrolases"/>
    <property type="match status" value="1"/>
</dbReference>
<accession>A0A5B2VKK2</accession>
<sequence length="919" mass="104362">MQDLTKQLLDKYTAKRSLKTALQGRAMLPDMEAALPDSQAAPQDTGEEQRWSYRQAAAVLHLFSPGTLRPLAAQWEHKQVAELMYGDLVYISGEAPHKLYTLKPEIRKQALHMLGSRAAMNAALAANPNRECTELQNMWEGYLRSGTLAPLEGMGYQQLVNLRQIMIWVEGLLPGLPDPAVVQDLVRRKSILSPFEHLVDANFTGRQRELETLRKYLGLANETKRFLGAVADLWGKLMQEGTEPILSIYGPGGIGKSALIGRLLSELSQLSGPDRIPFAYLTFDQQGLRIDRPFTVLVEMAAQLGLQFPEHTKEIEAFHDSVRRYRDSVSDVVERRHTSVSKGIRIQESHATETSLYEQFAYLLVQLNSARANQAAMSPVLLTLDTFEEVQYRNREDLNAFWRMLTTIVGYYPQFKVIITGRGTLKSWTQYAGVVMEIPLDGLVRTDRVTLLGKMGVADKDVAEAVADQVGGNPLSLRLAAGLIKTDQQAAGKKGITGLNTRKWLLFQVDEQLIQGQLYKRILEHIHNPDLRKIAHPGMVLRVVYPELIWEVLAPVCGIEVADMDHATQLFEELKREHALVETGSAGTLIYRPEIRQAMIRLLTQDKFTEVRALHRAVVMFYFQKDDLTDRAEEMYHRLVLDEDETWQLAERWIPGIETSVISNLEEYSDRMKAWLSTRVNIEVPREILLNADVADWERNVTRKVKRALQENQLTWARELLFERRERTEASPLFALEAKTDMLLEDLSHATAVLKQGIEQLTRSSNRGRLAELWWLLSQVALMENDHLRADEYLANAEIAMANASDPLPLVHILCQRLILRQVFLTNDPEGAAILRNRLSTACSRMDFSAANRPAFICSLIVQLLADEFPETAARFALEADPQVEISAHLLLTENLRGMEPYREAWEEEEDNMRFEALV</sequence>
<evidence type="ECO:0000313" key="1">
    <source>
        <dbReference type="EMBL" id="KAA2238777.1"/>
    </source>
</evidence>
<keyword evidence="2" id="KW-1185">Reference proteome</keyword>
<dbReference type="EMBL" id="VUOC01000004">
    <property type="protein sequence ID" value="KAA2238777.1"/>
    <property type="molecule type" value="Genomic_DNA"/>
</dbReference>
<dbReference type="RefSeq" id="WP_149839956.1">
    <property type="nucleotide sequence ID" value="NZ_VUOC01000004.1"/>
</dbReference>
<name>A0A5B2VKK2_9BACT</name>
<evidence type="ECO:0000313" key="2">
    <source>
        <dbReference type="Proteomes" id="UP000324611"/>
    </source>
</evidence>
<gene>
    <name evidence="1" type="ORF">F0L74_21415</name>
</gene>
<protein>
    <submittedName>
        <fullName evidence="1">AAA family ATPase</fullName>
    </submittedName>
</protein>
<dbReference type="InterPro" id="IPR027417">
    <property type="entry name" value="P-loop_NTPase"/>
</dbReference>